<evidence type="ECO:0000313" key="4">
    <source>
        <dbReference type="Proteomes" id="UP001379945"/>
    </source>
</evidence>
<dbReference type="PANTHER" id="PTHR21666:SF291">
    <property type="entry name" value="STAGE II SPORULATION PROTEIN Q"/>
    <property type="match status" value="1"/>
</dbReference>
<dbReference type="InterPro" id="IPR016047">
    <property type="entry name" value="M23ase_b-sheet_dom"/>
</dbReference>
<protein>
    <submittedName>
        <fullName evidence="3">Peptidoglycan DD-metalloendopeptidase family protein</fullName>
    </submittedName>
</protein>
<feature type="compositionally biased region" description="Low complexity" evidence="1">
    <location>
        <begin position="335"/>
        <end position="350"/>
    </location>
</feature>
<name>A0ABU9C8Z1_9BURK</name>
<dbReference type="CDD" id="cd12797">
    <property type="entry name" value="M23_peptidase"/>
    <property type="match status" value="1"/>
</dbReference>
<proteinExistence type="predicted"/>
<dbReference type="PANTHER" id="PTHR21666">
    <property type="entry name" value="PEPTIDASE-RELATED"/>
    <property type="match status" value="1"/>
</dbReference>
<dbReference type="SUPFAM" id="SSF51261">
    <property type="entry name" value="Duplicated hybrid motif"/>
    <property type="match status" value="1"/>
</dbReference>
<dbReference type="Gene3D" id="2.70.70.10">
    <property type="entry name" value="Glucose Permease (Domain IIA)"/>
    <property type="match status" value="1"/>
</dbReference>
<evidence type="ECO:0000259" key="2">
    <source>
        <dbReference type="Pfam" id="PF01551"/>
    </source>
</evidence>
<feature type="domain" description="M23ase beta-sheet core" evidence="2">
    <location>
        <begin position="209"/>
        <end position="303"/>
    </location>
</feature>
<dbReference type="InterPro" id="IPR011055">
    <property type="entry name" value="Dup_hybrid_motif"/>
</dbReference>
<evidence type="ECO:0000313" key="3">
    <source>
        <dbReference type="EMBL" id="MEK8048308.1"/>
    </source>
</evidence>
<accession>A0ABU9C8Z1</accession>
<sequence length="365" mass="38239">MQIMITHSGLSKTRTLTFSRPQLAMLAATVVATLLLLSGTVYHFVFLKAAQEGWPVVSQLVKLVVRDEFAQRDRFMRDNLDAMANKVGDLQARMIKLEVMGERLSGLAGVKADDLKALQPAGDAAATGAGGKGGPFIPLDHPTTELLNQALQVLEQQADLRGDVFTLAESRLFESRLTALMVPNTRPVNAPLGSGFGFRADPFTGRPALHTGMDFAADVGATIVSAAGGVVSSIEMHPQYGQLLEIDHGNGLVTRYAHTSRILVKTGDLIKRGQEVALVGSTGRSTGPHLHFEVLLDGVPQNPARFLANGGQPAPATGPVAANAPVVTSGPARVNPVVSAPPAAPNVSRPVPAPAGEPSAGTLAR</sequence>
<reference evidence="3 4" key="1">
    <citation type="submission" date="2024-04" db="EMBL/GenBank/DDBJ databases">
        <title>Novel species of the genus Ideonella isolated from streams.</title>
        <authorList>
            <person name="Lu H."/>
        </authorList>
    </citation>
    <scope>NUCLEOTIDE SEQUENCE [LARGE SCALE GENOMIC DNA]</scope>
    <source>
        <strain evidence="3 4">LYT19W</strain>
    </source>
</reference>
<evidence type="ECO:0000256" key="1">
    <source>
        <dbReference type="SAM" id="MobiDB-lite"/>
    </source>
</evidence>
<feature type="region of interest" description="Disordered" evidence="1">
    <location>
        <begin position="335"/>
        <end position="365"/>
    </location>
</feature>
<dbReference type="EMBL" id="JBBUTI010000015">
    <property type="protein sequence ID" value="MEK8048308.1"/>
    <property type="molecule type" value="Genomic_DNA"/>
</dbReference>
<gene>
    <name evidence="3" type="ORF">AACH00_18290</name>
</gene>
<dbReference type="InterPro" id="IPR050570">
    <property type="entry name" value="Cell_wall_metabolism_enzyme"/>
</dbReference>
<organism evidence="3 4">
    <name type="scientific">Ideonella margarita</name>
    <dbReference type="NCBI Taxonomy" id="2984191"/>
    <lineage>
        <taxon>Bacteria</taxon>
        <taxon>Pseudomonadati</taxon>
        <taxon>Pseudomonadota</taxon>
        <taxon>Betaproteobacteria</taxon>
        <taxon>Burkholderiales</taxon>
        <taxon>Sphaerotilaceae</taxon>
        <taxon>Ideonella</taxon>
    </lineage>
</organism>
<keyword evidence="4" id="KW-1185">Reference proteome</keyword>
<dbReference type="Proteomes" id="UP001379945">
    <property type="component" value="Unassembled WGS sequence"/>
</dbReference>
<comment type="caution">
    <text evidence="3">The sequence shown here is derived from an EMBL/GenBank/DDBJ whole genome shotgun (WGS) entry which is preliminary data.</text>
</comment>
<dbReference type="Pfam" id="PF01551">
    <property type="entry name" value="Peptidase_M23"/>
    <property type="match status" value="1"/>
</dbReference>
<dbReference type="RefSeq" id="WP_341400619.1">
    <property type="nucleotide sequence ID" value="NZ_JBBUTI010000015.1"/>
</dbReference>